<reference evidence="2" key="1">
    <citation type="submission" date="2021-01" db="EMBL/GenBank/DDBJ databases">
        <authorList>
            <person name="Corre E."/>
            <person name="Pelletier E."/>
            <person name="Niang G."/>
            <person name="Scheremetjew M."/>
            <person name="Finn R."/>
            <person name="Kale V."/>
            <person name="Holt S."/>
            <person name="Cochrane G."/>
            <person name="Meng A."/>
            <person name="Brown T."/>
            <person name="Cohen L."/>
        </authorList>
    </citation>
    <scope>NUCLEOTIDE SEQUENCE</scope>
    <source>
        <strain evidence="2">BC52</strain>
    </source>
</reference>
<gene>
    <name evidence="2" type="ORF">NSPH01132_LOCUS1291</name>
</gene>
<feature type="region of interest" description="Disordered" evidence="1">
    <location>
        <begin position="23"/>
        <end position="59"/>
    </location>
</feature>
<feature type="compositionally biased region" description="Basic and acidic residues" evidence="1">
    <location>
        <begin position="39"/>
        <end position="59"/>
    </location>
</feature>
<name>A0A7S2QTR6_9EUKA</name>
<organism evidence="2">
    <name type="scientific">Norrisiella sphaerica</name>
    <dbReference type="NCBI Taxonomy" id="552664"/>
    <lineage>
        <taxon>Eukaryota</taxon>
        <taxon>Sar</taxon>
        <taxon>Rhizaria</taxon>
        <taxon>Cercozoa</taxon>
        <taxon>Chlorarachniophyceae</taxon>
        <taxon>Norrisiella</taxon>
    </lineage>
</organism>
<dbReference type="AlphaFoldDB" id="A0A7S2QTR6"/>
<dbReference type="EMBL" id="HBHC01002144">
    <property type="protein sequence ID" value="CAD9651784.1"/>
    <property type="molecule type" value="Transcribed_RNA"/>
</dbReference>
<accession>A0A7S2QTR6</accession>
<evidence type="ECO:0000313" key="2">
    <source>
        <dbReference type="EMBL" id="CAD9651784.1"/>
    </source>
</evidence>
<sequence length="145" mass="16301">MSHTNIERVLDECVRHLLAQTSHAATKSMESKAKRKIRSSRDKLSSTGTKKVDRASCDRNEAQREIKLAVISGDTGEVKSSQMGPRKLSWSVEEFLRNMEQYNVDPDFGSLEDDMMLKQPTLPTSRSLADIGKYRLKRAASAESL</sequence>
<evidence type="ECO:0000256" key="1">
    <source>
        <dbReference type="SAM" id="MobiDB-lite"/>
    </source>
</evidence>
<proteinExistence type="predicted"/>
<protein>
    <submittedName>
        <fullName evidence="2">Uncharacterized protein</fullName>
    </submittedName>
</protein>